<dbReference type="OrthoDB" id="2189728at2759"/>
<dbReference type="GeneID" id="26261629"/>
<name>A0A0B2UFX6_9MICR</name>
<dbReference type="AlphaFoldDB" id="A0A0B2UFX6"/>
<feature type="coiled-coil region" evidence="1">
    <location>
        <begin position="120"/>
        <end position="147"/>
    </location>
</feature>
<proteinExistence type="predicted"/>
<evidence type="ECO:0000313" key="2">
    <source>
        <dbReference type="EMBL" id="KHN69991.1"/>
    </source>
</evidence>
<reference evidence="2 3" key="1">
    <citation type="journal article" date="2014" name="MBio">
        <title>The Ordospora colligata genome; evolution of extreme reduction in microsporidia and host-to-parasite horizontal gene transfer.</title>
        <authorList>
            <person name="Pombert J.-F."/>
            <person name="Haag K.L."/>
            <person name="Beidas S."/>
            <person name="Ebert D."/>
            <person name="Keeling P.J."/>
        </authorList>
    </citation>
    <scope>NUCLEOTIDE SEQUENCE [LARGE SCALE GENOMIC DNA]</scope>
    <source>
        <strain evidence="2 3">OC4</strain>
    </source>
</reference>
<accession>A0A0B2UFX6</accession>
<protein>
    <submittedName>
        <fullName evidence="2">Uncharacterized protein</fullName>
    </submittedName>
</protein>
<keyword evidence="1" id="KW-0175">Coiled coil</keyword>
<organism evidence="2 3">
    <name type="scientific">Ordospora colligata OC4</name>
    <dbReference type="NCBI Taxonomy" id="1354746"/>
    <lineage>
        <taxon>Eukaryota</taxon>
        <taxon>Fungi</taxon>
        <taxon>Fungi incertae sedis</taxon>
        <taxon>Microsporidia</taxon>
        <taxon>Ordosporidae</taxon>
        <taxon>Ordospora</taxon>
    </lineage>
</organism>
<dbReference type="VEuPathDB" id="MicrosporidiaDB:M896_041910"/>
<evidence type="ECO:0000256" key="1">
    <source>
        <dbReference type="SAM" id="Coils"/>
    </source>
</evidence>
<dbReference type="RefSeq" id="XP_014564033.1">
    <property type="nucleotide sequence ID" value="XM_014708547.1"/>
</dbReference>
<dbReference type="InParanoid" id="A0A0B2UFX6"/>
<evidence type="ECO:0000313" key="3">
    <source>
        <dbReference type="Proteomes" id="UP000031056"/>
    </source>
</evidence>
<dbReference type="Proteomes" id="UP000031056">
    <property type="component" value="Unassembled WGS sequence"/>
</dbReference>
<gene>
    <name evidence="2" type="ORF">M896_041910</name>
</gene>
<dbReference type="HOGENOM" id="CLU_804174_0_0_1"/>
<dbReference type="EMBL" id="JOKQ01000004">
    <property type="protein sequence ID" value="KHN69991.1"/>
    <property type="molecule type" value="Genomic_DNA"/>
</dbReference>
<sequence>MDECEYTLCSSSTEQGEIPIIHVKRSKTKALPFPRTKSQIQYMYLPGSSLFIGTNTIPRSCDYQVDVLTTKLKKRLKQDFPYPFQCLSMKEDKAFFENGFNHVCNISDDQQICLNFVKTIENIVDARNAIEENNEQLETQIPHVKDKQNDRYAKICQEFMTGILLHDMTKKQKNIIIRDYMLCSIHSKDAYIRFTIKSSNNHTYIVFDEMYTKEIRYYEYLKMYGIEVVKSLGSSEARAYTSDEGTLIVYSSTLFENSKGVQRLFSGVDIKKTVEVVTNIESVKLIPCTDGLKDEAGMLFGITLDDGEYVFNNGDVYEINVNGDKHKFNGVMFTDFIADMEILNE</sequence>
<keyword evidence="3" id="KW-1185">Reference proteome</keyword>
<comment type="caution">
    <text evidence="2">The sequence shown here is derived from an EMBL/GenBank/DDBJ whole genome shotgun (WGS) entry which is preliminary data.</text>
</comment>